<evidence type="ECO:0000256" key="1">
    <source>
        <dbReference type="SAM" id="MobiDB-lite"/>
    </source>
</evidence>
<dbReference type="InParanoid" id="D2V137"/>
<evidence type="ECO:0008006" key="4">
    <source>
        <dbReference type="Google" id="ProtNLM"/>
    </source>
</evidence>
<dbReference type="SUPFAM" id="SSF81383">
    <property type="entry name" value="F-box domain"/>
    <property type="match status" value="1"/>
</dbReference>
<feature type="compositionally biased region" description="Low complexity" evidence="1">
    <location>
        <begin position="42"/>
        <end position="54"/>
    </location>
</feature>
<feature type="compositionally biased region" description="Polar residues" evidence="1">
    <location>
        <begin position="87"/>
        <end position="102"/>
    </location>
</feature>
<sequence>MTTPELTNVHIEQLQHTIINQQEEQQSNTTTIIHNTSKFPSNNNNNIHHPPQQNQKSFFITNNEQQDDDDAFLLLPTTKSQEDPPILTTTTVNKNGGNQQHVKSGAGAADFCSTRDSVGSLSTHEAPSSIIMFEDESETENNGTTTTLSTSLVSACSTSGMMNMMMMNHMPSGNDINHEDEKEFDEMMMANRNDDQILLDDEEQQHGKLLNNNNRKNSDNNNGMLLDENNSRKNSDNNNEVKIQESTNQQQPRISIGDILKGLKATNPNSPINPSSSNKPTTPSSSVIGSNHSKDNSPSSSAPLISNNSNNSNDKSSIKQSPKKKNSDPVRPRKQSSDSNNSNSSQKRKKKSTTNDSEERSNPSHHRNPSEATSLMNADIDQSPHKRKLSLSVTIQNKISTWRSKHKKNVNSSSTDHVATTDRPPLLLLENNQQYSHLLSEKSQSADTFNTSISSMNSFVSNASEIDLKNPILKIIEKSPETPRKSSNPQISSLRNILATNRQRFYSSANDMTSQYSDASPMVFSPSSPFSEDKTKSPKVSLLNFSQIVPTLFEGPKSSRTHRGEKKTIFDNIKQEEAPKRKLSLPDKPEFLNSPKHNKKLQTQPANLTQDDIFTLSPPTPTVVIPNSSRHNSPKEPIKKLESLFCADTLLLICSFCKGGNQFFILREVCSTWHSFLDDDNVWRAMYLNYLENLIKSYWDTVGAYYGFSESHPKSGLQPKKKEGISIKYRLLNKRYKFLKALQKELTTAKPINFIPTAEPEIIHVRRGTIANFKQFENLETRRRTSSSTDRLTSPRFDDLSNFVGFGFQNPTSPPSSTAIPNLMSPRKHAHSTASLFDMKKAPVKKSKPPKQEQVEELSSKQIYLELVKDETRSRIQIGLKILQPVQLVKCLVDKEYSISRMTYFFFPQLYSPVAKFLSSAKSIIVGKLEVSEKNRFMTELFQHISVQFFSLFLMGLKALKTNLITNPIDYPEFYGELRKIMPSETAKCSNSTEAQFLADKLITKYFTLVVDRLNPEISFDVLSLFMDSFARIGKNKLLVLILEKAKEKFFDYETQLTPRLTKLVDHGRGKIKHKSAESDFLHFVINKIIPSAAMEEGDYRHIVDMLFDIMQTHYGIDNKQIASHFKKLTSTTTESIIDPHISIIKACFQNNGENTVALSFFDYLIDKFSIDMNRKEILFFLLENINMAPFLDYAKKMNKIDPKFVSRCFHSKHFAEFLLTQNPTIILDRLFTFFNMDPLADFENENSFKSIEEAWKSSISTGRNLIRSSGSFKNKDNFLKIISKIEIRNNEPKPVYSLDILQIYKLLCTRFREQDKKFNLQKIDRDLNIGVNLITHVFVKDFIDRPESLYEICDLLINHSNVLIDCKILKLILMKSELVEKQTGYSSLLPNILDNASKALELILNNSAMIIPKNPNSSMKSSMHGSDIIGYSEWYLNYKLTNDPAPLVEEYIQLFERTQAFIERNRLYGNTSNFGCFSCCYMQ</sequence>
<evidence type="ECO:0000313" key="2">
    <source>
        <dbReference type="EMBL" id="EFC49834.1"/>
    </source>
</evidence>
<keyword evidence="3" id="KW-1185">Reference proteome</keyword>
<feature type="region of interest" description="Disordered" evidence="1">
    <location>
        <begin position="77"/>
        <end position="108"/>
    </location>
</feature>
<organism evidence="3">
    <name type="scientific">Naegleria gruberi</name>
    <name type="common">Amoeba</name>
    <dbReference type="NCBI Taxonomy" id="5762"/>
    <lineage>
        <taxon>Eukaryota</taxon>
        <taxon>Discoba</taxon>
        <taxon>Heterolobosea</taxon>
        <taxon>Tetramitia</taxon>
        <taxon>Eutetramitia</taxon>
        <taxon>Vahlkampfiidae</taxon>
        <taxon>Naegleria</taxon>
    </lineage>
</organism>
<dbReference type="VEuPathDB" id="AmoebaDB:NAEGRDRAFT_56774"/>
<dbReference type="InterPro" id="IPR036047">
    <property type="entry name" value="F-box-like_dom_sf"/>
</dbReference>
<name>D2V137_NAEGR</name>
<dbReference type="GeneID" id="8856437"/>
<dbReference type="Proteomes" id="UP000006671">
    <property type="component" value="Unassembled WGS sequence"/>
</dbReference>
<feature type="region of interest" description="Disordered" evidence="1">
    <location>
        <begin position="34"/>
        <end position="54"/>
    </location>
</feature>
<evidence type="ECO:0000313" key="3">
    <source>
        <dbReference type="Proteomes" id="UP000006671"/>
    </source>
</evidence>
<feature type="compositionally biased region" description="Basic and acidic residues" evidence="1">
    <location>
        <begin position="574"/>
        <end position="590"/>
    </location>
</feature>
<dbReference type="EMBL" id="GG738847">
    <property type="protein sequence ID" value="EFC49834.1"/>
    <property type="molecule type" value="Genomic_DNA"/>
</dbReference>
<dbReference type="OrthoDB" id="10411125at2759"/>
<gene>
    <name evidence="2" type="ORF">NAEGRDRAFT_56774</name>
</gene>
<feature type="compositionally biased region" description="Low complexity" evidence="1">
    <location>
        <begin position="266"/>
        <end position="286"/>
    </location>
</feature>
<proteinExistence type="predicted"/>
<feature type="region of interest" description="Disordered" evidence="1">
    <location>
        <begin position="209"/>
        <end position="238"/>
    </location>
</feature>
<reference evidence="2 3" key="1">
    <citation type="journal article" date="2010" name="Cell">
        <title>The genome of Naegleria gruberi illuminates early eukaryotic versatility.</title>
        <authorList>
            <person name="Fritz-Laylin L.K."/>
            <person name="Prochnik S.E."/>
            <person name="Ginger M.L."/>
            <person name="Dacks J.B."/>
            <person name="Carpenter M.L."/>
            <person name="Field M.C."/>
            <person name="Kuo A."/>
            <person name="Paredez A."/>
            <person name="Chapman J."/>
            <person name="Pham J."/>
            <person name="Shu S."/>
            <person name="Neupane R."/>
            <person name="Cipriano M."/>
            <person name="Mancuso J."/>
            <person name="Tu H."/>
            <person name="Salamov A."/>
            <person name="Lindquist E."/>
            <person name="Shapiro H."/>
            <person name="Lucas S."/>
            <person name="Grigoriev I.V."/>
            <person name="Cande W.Z."/>
            <person name="Fulton C."/>
            <person name="Rokhsar D.S."/>
            <person name="Dawson S.C."/>
        </authorList>
    </citation>
    <scope>NUCLEOTIDE SEQUENCE [LARGE SCALE GENOMIC DNA]</scope>
    <source>
        <strain evidence="2 3">NEG-M</strain>
    </source>
</reference>
<dbReference type="KEGG" id="ngr:NAEGRDRAFT_56774"/>
<feature type="region of interest" description="Disordered" evidence="1">
    <location>
        <begin position="262"/>
        <end position="371"/>
    </location>
</feature>
<dbReference type="RefSeq" id="XP_002682578.1">
    <property type="nucleotide sequence ID" value="XM_002682532.1"/>
</dbReference>
<feature type="region of interest" description="Disordered" evidence="1">
    <location>
        <begin position="574"/>
        <end position="603"/>
    </location>
</feature>
<protein>
    <recommendedName>
        <fullName evidence="4">F-box domain-containing protein</fullName>
    </recommendedName>
</protein>
<feature type="compositionally biased region" description="Low complexity" evidence="1">
    <location>
        <begin position="296"/>
        <end position="320"/>
    </location>
</feature>
<feature type="compositionally biased region" description="Low complexity" evidence="1">
    <location>
        <begin position="211"/>
        <end position="222"/>
    </location>
</feature>
<dbReference type="OMA" id="RCFHSKH"/>
<accession>D2V137</accession>